<dbReference type="Pfam" id="PF00563">
    <property type="entry name" value="EAL"/>
    <property type="match status" value="1"/>
</dbReference>
<dbReference type="Proteomes" id="UP000313645">
    <property type="component" value="Unassembled WGS sequence"/>
</dbReference>
<dbReference type="InterPro" id="IPR043128">
    <property type="entry name" value="Rev_trsase/Diguanyl_cyclase"/>
</dbReference>
<feature type="domain" description="GGDEF" evidence="2">
    <location>
        <begin position="215"/>
        <end position="349"/>
    </location>
</feature>
<feature type="domain" description="EAL" evidence="1">
    <location>
        <begin position="358"/>
        <end position="612"/>
    </location>
</feature>
<dbReference type="Pfam" id="PF00990">
    <property type="entry name" value="GGDEF"/>
    <property type="match status" value="1"/>
</dbReference>
<reference evidence="3 4" key="1">
    <citation type="submission" date="2019-02" db="EMBL/GenBank/DDBJ databases">
        <title>Marinobacter halodurans sp. nov., a marine bacterium isolated from sea tidal flat.</title>
        <authorList>
            <person name="Yoo Y."/>
            <person name="Lee D.W."/>
            <person name="Kim B.S."/>
            <person name="Kim J.-J."/>
        </authorList>
    </citation>
    <scope>NUCLEOTIDE SEQUENCE [LARGE SCALE GENOMIC DNA]</scope>
    <source>
        <strain evidence="3 4">YJ-S3-2</strain>
    </source>
</reference>
<name>A0ABY1ZSD2_9GAMM</name>
<evidence type="ECO:0000259" key="2">
    <source>
        <dbReference type="PROSITE" id="PS50887"/>
    </source>
</evidence>
<dbReference type="SMART" id="SM00052">
    <property type="entry name" value="EAL"/>
    <property type="match status" value="1"/>
</dbReference>
<dbReference type="InterPro" id="IPR029016">
    <property type="entry name" value="GAF-like_dom_sf"/>
</dbReference>
<dbReference type="Pfam" id="PF01590">
    <property type="entry name" value="GAF"/>
    <property type="match status" value="1"/>
</dbReference>
<sequence>MSQNKTFIEFHEALLKLNHRPDFINDNRSRKLAALSDLAGQLLQVDRVSIWQMNAAGNRIDSEVLFQLEGGHDYQPIALEEQDNPAYFQALRTARVIDASDARSDRRTAQFTQSYFVPPGIHSLLDAPVFDGGRLSGVICLESLKRRAWTLPEISFATAIADTISLINTHEAWLHSQKQLDYVTHFDSLTGLPNLQSFRERIYHLIQKIRQRPEEGFTLIWIDLDRLKSVNDGMGAAGGNRVISEIANRLRSLYLQGRDKVARIGGDEFAVLVRDADGDCNLEQIVHQIQHCVSDPIAIDNRTLRMTASVGVCRYPDDGKDTESLLRSAEAAMYYAKENGRARMQTFNSDIHSTARSRFVLEGELRQAILRNELDVFYQPIVNTRDRRMVSIEALVRWEHPEQGWMSPIEFLDVARNAGLMQDLGTAVLRRVCEDRQRTASQGIELPVMAINLSAEQVMDDRLPKLVEEMLEHYGISGSELQFELTEDAIKDDSKSMQAILNELGALGSKLSIDDFGTGYSSLSRLKHLPFSRLKIDRSFIRDIPDNADDKAITLSILGLARGLGMEVVAEGVETEEQRHWLLEQGCELLQGYLFSKPVPIDQLLALDAVPRRSAL</sequence>
<dbReference type="NCBIfam" id="TIGR00254">
    <property type="entry name" value="GGDEF"/>
    <property type="match status" value="1"/>
</dbReference>
<keyword evidence="4" id="KW-1185">Reference proteome</keyword>
<dbReference type="CDD" id="cd01949">
    <property type="entry name" value="GGDEF"/>
    <property type="match status" value="1"/>
</dbReference>
<accession>A0ABY1ZSD2</accession>
<dbReference type="Gene3D" id="3.30.70.270">
    <property type="match status" value="1"/>
</dbReference>
<dbReference type="InterPro" id="IPR029787">
    <property type="entry name" value="Nucleotide_cyclase"/>
</dbReference>
<dbReference type="PANTHER" id="PTHR33121:SF79">
    <property type="entry name" value="CYCLIC DI-GMP PHOSPHODIESTERASE PDED-RELATED"/>
    <property type="match status" value="1"/>
</dbReference>
<dbReference type="Gene3D" id="3.20.20.450">
    <property type="entry name" value="EAL domain"/>
    <property type="match status" value="1"/>
</dbReference>
<dbReference type="CDD" id="cd01948">
    <property type="entry name" value="EAL"/>
    <property type="match status" value="1"/>
</dbReference>
<dbReference type="SUPFAM" id="SSF55073">
    <property type="entry name" value="Nucleotide cyclase"/>
    <property type="match status" value="1"/>
</dbReference>
<dbReference type="PROSITE" id="PS50887">
    <property type="entry name" value="GGDEF"/>
    <property type="match status" value="1"/>
</dbReference>
<dbReference type="SUPFAM" id="SSF141868">
    <property type="entry name" value="EAL domain-like"/>
    <property type="match status" value="1"/>
</dbReference>
<proteinExistence type="predicted"/>
<comment type="caution">
    <text evidence="3">The sequence shown here is derived from an EMBL/GenBank/DDBJ whole genome shotgun (WGS) entry which is preliminary data.</text>
</comment>
<dbReference type="SMART" id="SM00267">
    <property type="entry name" value="GGDEF"/>
    <property type="match status" value="1"/>
</dbReference>
<dbReference type="InterPro" id="IPR001633">
    <property type="entry name" value="EAL_dom"/>
</dbReference>
<dbReference type="InterPro" id="IPR050706">
    <property type="entry name" value="Cyclic-di-GMP_PDE-like"/>
</dbReference>
<gene>
    <name evidence="3" type="ORF">EZI54_05725</name>
</gene>
<dbReference type="PROSITE" id="PS50883">
    <property type="entry name" value="EAL"/>
    <property type="match status" value="1"/>
</dbReference>
<dbReference type="InterPro" id="IPR035919">
    <property type="entry name" value="EAL_sf"/>
</dbReference>
<dbReference type="SUPFAM" id="SSF55781">
    <property type="entry name" value="GAF domain-like"/>
    <property type="match status" value="1"/>
</dbReference>
<dbReference type="SMART" id="SM00065">
    <property type="entry name" value="GAF"/>
    <property type="match status" value="1"/>
</dbReference>
<dbReference type="EMBL" id="SJDL01000006">
    <property type="protein sequence ID" value="TBW57995.1"/>
    <property type="molecule type" value="Genomic_DNA"/>
</dbReference>
<organism evidence="3 4">
    <name type="scientific">Marinobacter halodurans</name>
    <dbReference type="NCBI Taxonomy" id="2528979"/>
    <lineage>
        <taxon>Bacteria</taxon>
        <taxon>Pseudomonadati</taxon>
        <taxon>Pseudomonadota</taxon>
        <taxon>Gammaproteobacteria</taxon>
        <taxon>Pseudomonadales</taxon>
        <taxon>Marinobacteraceae</taxon>
        <taxon>Marinobacter</taxon>
    </lineage>
</organism>
<dbReference type="PANTHER" id="PTHR33121">
    <property type="entry name" value="CYCLIC DI-GMP PHOSPHODIESTERASE PDEF"/>
    <property type="match status" value="1"/>
</dbReference>
<dbReference type="Gene3D" id="3.30.450.40">
    <property type="match status" value="1"/>
</dbReference>
<dbReference type="InterPro" id="IPR000160">
    <property type="entry name" value="GGDEF_dom"/>
</dbReference>
<dbReference type="InterPro" id="IPR003018">
    <property type="entry name" value="GAF"/>
</dbReference>
<evidence type="ECO:0000313" key="4">
    <source>
        <dbReference type="Proteomes" id="UP000313645"/>
    </source>
</evidence>
<evidence type="ECO:0000313" key="3">
    <source>
        <dbReference type="EMBL" id="TBW57995.1"/>
    </source>
</evidence>
<protein>
    <submittedName>
        <fullName evidence="3">Sensor domain-containing phosphodiesterase</fullName>
    </submittedName>
</protein>
<evidence type="ECO:0000259" key="1">
    <source>
        <dbReference type="PROSITE" id="PS50883"/>
    </source>
</evidence>